<protein>
    <recommendedName>
        <fullName evidence="6">Receptor ligand binding region domain-containing protein</fullName>
    </recommendedName>
</protein>
<dbReference type="Pfam" id="PF01094">
    <property type="entry name" value="ANF_receptor"/>
    <property type="match status" value="1"/>
</dbReference>
<keyword evidence="4 5" id="KW-0472">Membrane</keyword>
<dbReference type="InterPro" id="IPR028082">
    <property type="entry name" value="Peripla_BP_I"/>
</dbReference>
<name>A0ABR2PXX0_9ROSI</name>
<accession>A0ABR2PXX0</accession>
<dbReference type="PANTHER" id="PTHR34836">
    <property type="entry name" value="OS06G0188250 PROTEIN"/>
    <property type="match status" value="1"/>
</dbReference>
<evidence type="ECO:0000313" key="7">
    <source>
        <dbReference type="EMBL" id="KAK8993283.1"/>
    </source>
</evidence>
<evidence type="ECO:0000256" key="2">
    <source>
        <dbReference type="ARBA" id="ARBA00022692"/>
    </source>
</evidence>
<dbReference type="SUPFAM" id="SSF53822">
    <property type="entry name" value="Periplasmic binding protein-like I"/>
    <property type="match status" value="1"/>
</dbReference>
<keyword evidence="3 5" id="KW-1133">Transmembrane helix</keyword>
<dbReference type="InterPro" id="IPR044440">
    <property type="entry name" value="GABAb_receptor_plant_PBP1"/>
</dbReference>
<sequence length="662" mass="72928">MMDKLAETNKLVHVGVILDLSSLVGSVANACIPMAVSDFYAAHPNFRTRLSLHLRSSDDVLGAAFTALELINKEEVNAIIGPQTSAQARVVMDIGQKAQVPIISYSATSPSLSTTQNPFFVRTALDDASQAKAIAAMVQSYVWHEVVLLYEDTEYGSGLIPYLTDEFQQFDIRVSSRFSISLDSSNFTILKMLNKVMAMQTRVIVVHMTYSLGAKLFLLAKEASMISEGYAWIITDGLSSLLDPMGAEVIGSMQGVLGIRPYIPQSKSLESFKRRWKRGVRSGSTKLNIFGYWAYDTVWALAKSVEMVQHESSGVMRQTYRTNATQIPEIRVSTIGRMIRNKLVKTKFKGLSGDFSFVGGQLQSSVFEIINVVDKMEKVVGYWTLENGLTPELGKPVNATYSHHELKPPIWPGNTKTKPPGWTIPVAGKKLRTGVPVKLGFDTYVKVNRDPYTNELTVTGFSYDVFLEALALLPFAVPPKPIPYPIGSNTSSGTYDELLYNLKLQAFPQGSPLVAYISRAILSVTENKSKMDALEHKYFSQQKACPIDVERTKVSSDSLSLYSFGGLFIITAVASLCSLTIYFTKFVQSHWNAVRAVHDDSVWSKISELVKRFDDQSSYPVPATDVNATNSTSHSVEALADVGNEDANTVVGDIIARSSSNL</sequence>
<dbReference type="InterPro" id="IPR015683">
    <property type="entry name" value="Ionotropic_Glu_rcpt"/>
</dbReference>
<dbReference type="Gene3D" id="3.40.50.2300">
    <property type="match status" value="2"/>
</dbReference>
<keyword evidence="2 5" id="KW-0812">Transmembrane</keyword>
<dbReference type="EMBL" id="JBBPBN010000049">
    <property type="protein sequence ID" value="KAK8993283.1"/>
    <property type="molecule type" value="Genomic_DNA"/>
</dbReference>
<evidence type="ECO:0000256" key="1">
    <source>
        <dbReference type="ARBA" id="ARBA00004370"/>
    </source>
</evidence>
<reference evidence="7 8" key="1">
    <citation type="journal article" date="2024" name="G3 (Bethesda)">
        <title>Genome assembly of Hibiscus sabdariffa L. provides insights into metabolisms of medicinal natural products.</title>
        <authorList>
            <person name="Kim T."/>
        </authorList>
    </citation>
    <scope>NUCLEOTIDE SEQUENCE [LARGE SCALE GENOMIC DNA]</scope>
    <source>
        <strain evidence="7">TK-2024</strain>
        <tissue evidence="7">Old leaves</tissue>
    </source>
</reference>
<keyword evidence="8" id="KW-1185">Reference proteome</keyword>
<evidence type="ECO:0000259" key="6">
    <source>
        <dbReference type="Pfam" id="PF01094"/>
    </source>
</evidence>
<dbReference type="PANTHER" id="PTHR34836:SF7">
    <property type="entry name" value="RECEPTOR LIGAND BINDING REGION DOMAIN-CONTAINING PROTEIN"/>
    <property type="match status" value="1"/>
</dbReference>
<comment type="caution">
    <text evidence="7">The sequence shown here is derived from an EMBL/GenBank/DDBJ whole genome shotgun (WGS) entry which is preliminary data.</text>
</comment>
<comment type="subcellular location">
    <subcellularLocation>
        <location evidence="1">Membrane</location>
    </subcellularLocation>
</comment>
<evidence type="ECO:0000256" key="4">
    <source>
        <dbReference type="ARBA" id="ARBA00023136"/>
    </source>
</evidence>
<dbReference type="CDD" id="cd19990">
    <property type="entry name" value="PBP1_GABAb_receptor_plant"/>
    <property type="match status" value="1"/>
</dbReference>
<dbReference type="InterPro" id="IPR001828">
    <property type="entry name" value="ANF_lig-bd_rcpt"/>
</dbReference>
<evidence type="ECO:0000313" key="8">
    <source>
        <dbReference type="Proteomes" id="UP001396334"/>
    </source>
</evidence>
<feature type="transmembrane region" description="Helical" evidence="5">
    <location>
        <begin position="561"/>
        <end position="583"/>
    </location>
</feature>
<organism evidence="7 8">
    <name type="scientific">Hibiscus sabdariffa</name>
    <name type="common">roselle</name>
    <dbReference type="NCBI Taxonomy" id="183260"/>
    <lineage>
        <taxon>Eukaryota</taxon>
        <taxon>Viridiplantae</taxon>
        <taxon>Streptophyta</taxon>
        <taxon>Embryophyta</taxon>
        <taxon>Tracheophyta</taxon>
        <taxon>Spermatophyta</taxon>
        <taxon>Magnoliopsida</taxon>
        <taxon>eudicotyledons</taxon>
        <taxon>Gunneridae</taxon>
        <taxon>Pentapetalae</taxon>
        <taxon>rosids</taxon>
        <taxon>malvids</taxon>
        <taxon>Malvales</taxon>
        <taxon>Malvaceae</taxon>
        <taxon>Malvoideae</taxon>
        <taxon>Hibiscus</taxon>
    </lineage>
</organism>
<proteinExistence type="predicted"/>
<evidence type="ECO:0000256" key="5">
    <source>
        <dbReference type="SAM" id="Phobius"/>
    </source>
</evidence>
<gene>
    <name evidence="7" type="ORF">V6N11_033384</name>
</gene>
<dbReference type="Proteomes" id="UP001396334">
    <property type="component" value="Unassembled WGS sequence"/>
</dbReference>
<evidence type="ECO:0000256" key="3">
    <source>
        <dbReference type="ARBA" id="ARBA00022989"/>
    </source>
</evidence>
<feature type="domain" description="Receptor ligand binding region" evidence="6">
    <location>
        <begin position="29"/>
        <end position="374"/>
    </location>
</feature>